<keyword evidence="3" id="KW-0325">Glycoprotein</keyword>
<dbReference type="GO" id="GO:0021556">
    <property type="term" value="P:central nervous system formation"/>
    <property type="evidence" value="ECO:0007669"/>
    <property type="project" value="TreeGrafter"/>
</dbReference>
<feature type="domain" description="Spaetzle" evidence="4">
    <location>
        <begin position="129"/>
        <end position="222"/>
    </location>
</feature>
<keyword evidence="2" id="KW-1015">Disulfide bond</keyword>
<evidence type="ECO:0000256" key="3">
    <source>
        <dbReference type="ARBA" id="ARBA00023180"/>
    </source>
</evidence>
<dbReference type="Pfam" id="PF16077">
    <property type="entry name" value="Spaetzle"/>
    <property type="match status" value="1"/>
</dbReference>
<keyword evidence="6" id="KW-1185">Reference proteome</keyword>
<dbReference type="PANTHER" id="PTHR23199:SF12">
    <property type="entry name" value="NEUROTROPHIN 1-RELATED"/>
    <property type="match status" value="1"/>
</dbReference>
<dbReference type="InterPro" id="IPR029034">
    <property type="entry name" value="Cystine-knot_cytokine"/>
</dbReference>
<dbReference type="EMBL" id="OU900099">
    <property type="protein sequence ID" value="CAG9862754.1"/>
    <property type="molecule type" value="Genomic_DNA"/>
</dbReference>
<evidence type="ECO:0000256" key="1">
    <source>
        <dbReference type="ARBA" id="ARBA00022729"/>
    </source>
</evidence>
<sequence length="224" mass="26070">MLAGETRWDTFRYDVNHIFDRMARSSIAQAGFVIVCITLFVPNAQPRARYSMPSPRLIQKSLTPIYYELYLQCPHQICPDSKDYPEEQILHLMKNTKNMQGFFGIVLNSTYDATDIASRSNFFRGRVQNLCDPESPQTHTPRVLRNVHDEWKFVVNVDGFNQRFIAEMCRNNVRSRAGKSNDYCSEFGAKCKQNHQEVYLLTYENGFIDFDKFRVPTTCNCDCT</sequence>
<evidence type="ECO:0000313" key="5">
    <source>
        <dbReference type="EMBL" id="CAG9862754.1"/>
    </source>
</evidence>
<protein>
    <recommendedName>
        <fullName evidence="4">Spaetzle domain-containing protein</fullName>
    </recommendedName>
</protein>
<name>A0A9N9TU00_PHYSR</name>
<evidence type="ECO:0000259" key="4">
    <source>
        <dbReference type="Pfam" id="PF16077"/>
    </source>
</evidence>
<dbReference type="Proteomes" id="UP001153712">
    <property type="component" value="Chromosome 6"/>
</dbReference>
<dbReference type="GO" id="GO:0005121">
    <property type="term" value="F:Toll binding"/>
    <property type="evidence" value="ECO:0007669"/>
    <property type="project" value="TreeGrafter"/>
</dbReference>
<evidence type="ECO:0000256" key="2">
    <source>
        <dbReference type="ARBA" id="ARBA00023157"/>
    </source>
</evidence>
<evidence type="ECO:0000313" key="6">
    <source>
        <dbReference type="Proteomes" id="UP001153712"/>
    </source>
</evidence>
<proteinExistence type="predicted"/>
<dbReference type="OrthoDB" id="6359065at2759"/>
<dbReference type="GO" id="GO:0005615">
    <property type="term" value="C:extracellular space"/>
    <property type="evidence" value="ECO:0007669"/>
    <property type="project" value="UniProtKB-ARBA"/>
</dbReference>
<gene>
    <name evidence="5" type="ORF">PHYEVI_LOCUS9060</name>
</gene>
<organism evidence="5 6">
    <name type="scientific">Phyllotreta striolata</name>
    <name type="common">Striped flea beetle</name>
    <name type="synonym">Crioceris striolata</name>
    <dbReference type="NCBI Taxonomy" id="444603"/>
    <lineage>
        <taxon>Eukaryota</taxon>
        <taxon>Metazoa</taxon>
        <taxon>Ecdysozoa</taxon>
        <taxon>Arthropoda</taxon>
        <taxon>Hexapoda</taxon>
        <taxon>Insecta</taxon>
        <taxon>Pterygota</taxon>
        <taxon>Neoptera</taxon>
        <taxon>Endopterygota</taxon>
        <taxon>Coleoptera</taxon>
        <taxon>Polyphaga</taxon>
        <taxon>Cucujiformia</taxon>
        <taxon>Chrysomeloidea</taxon>
        <taxon>Chrysomelidae</taxon>
        <taxon>Galerucinae</taxon>
        <taxon>Alticini</taxon>
        <taxon>Phyllotreta</taxon>
    </lineage>
</organism>
<dbReference type="GO" id="GO:0008083">
    <property type="term" value="F:growth factor activity"/>
    <property type="evidence" value="ECO:0007669"/>
    <property type="project" value="TreeGrafter"/>
</dbReference>
<dbReference type="Gene3D" id="2.10.90.10">
    <property type="entry name" value="Cystine-knot cytokines"/>
    <property type="match status" value="1"/>
</dbReference>
<accession>A0A9N9TU00</accession>
<dbReference type="AlphaFoldDB" id="A0A9N9TU00"/>
<reference evidence="5" key="1">
    <citation type="submission" date="2022-01" db="EMBL/GenBank/DDBJ databases">
        <authorList>
            <person name="King R."/>
        </authorList>
    </citation>
    <scope>NUCLEOTIDE SEQUENCE</scope>
</reference>
<dbReference type="InterPro" id="IPR052444">
    <property type="entry name" value="Spz/Toll_ligand-like"/>
</dbReference>
<dbReference type="SUPFAM" id="SSF57501">
    <property type="entry name" value="Cystine-knot cytokines"/>
    <property type="match status" value="1"/>
</dbReference>
<dbReference type="GO" id="GO:0045087">
    <property type="term" value="P:innate immune response"/>
    <property type="evidence" value="ECO:0007669"/>
    <property type="project" value="TreeGrafter"/>
</dbReference>
<dbReference type="InterPro" id="IPR032104">
    <property type="entry name" value="Spaetzle"/>
</dbReference>
<dbReference type="PANTHER" id="PTHR23199">
    <property type="entry name" value="NEUROTROPHIN 1-RELATED"/>
    <property type="match status" value="1"/>
</dbReference>
<keyword evidence="1" id="KW-0732">Signal</keyword>